<sequence>MQERNVKIGILRQYREIINAEFDLAPFKPKKDQCILCTAYPLASTEDKIKLKDRFDKHIFNKIAARVLKDADKEAAIDDKSVCAACFNLLKVLVTPQSSVSSFYYKS</sequence>
<keyword evidence="2" id="KW-1185">Reference proteome</keyword>
<accession>A0A9N9T5M7</accession>
<proteinExistence type="predicted"/>
<organism evidence="1 2">
    <name type="scientific">Diabrotica balteata</name>
    <name type="common">Banded cucumber beetle</name>
    <dbReference type="NCBI Taxonomy" id="107213"/>
    <lineage>
        <taxon>Eukaryota</taxon>
        <taxon>Metazoa</taxon>
        <taxon>Ecdysozoa</taxon>
        <taxon>Arthropoda</taxon>
        <taxon>Hexapoda</taxon>
        <taxon>Insecta</taxon>
        <taxon>Pterygota</taxon>
        <taxon>Neoptera</taxon>
        <taxon>Endopterygota</taxon>
        <taxon>Coleoptera</taxon>
        <taxon>Polyphaga</taxon>
        <taxon>Cucujiformia</taxon>
        <taxon>Chrysomeloidea</taxon>
        <taxon>Chrysomelidae</taxon>
        <taxon>Galerucinae</taxon>
        <taxon>Diabroticina</taxon>
        <taxon>Diabroticites</taxon>
        <taxon>Diabrotica</taxon>
    </lineage>
</organism>
<dbReference type="PANTHER" id="PTHR10773">
    <property type="entry name" value="DNA-DIRECTED RNA POLYMERASES I, II, AND III SUBUNIT RPABC2"/>
    <property type="match status" value="1"/>
</dbReference>
<name>A0A9N9T5M7_DIABA</name>
<dbReference type="EMBL" id="OU898283">
    <property type="protein sequence ID" value="CAG9839164.1"/>
    <property type="molecule type" value="Genomic_DNA"/>
</dbReference>
<evidence type="ECO:0000313" key="2">
    <source>
        <dbReference type="Proteomes" id="UP001153709"/>
    </source>
</evidence>
<dbReference type="Proteomes" id="UP001153709">
    <property type="component" value="Chromosome 8"/>
</dbReference>
<gene>
    <name evidence="1" type="ORF">DIABBA_LOCUS11959</name>
</gene>
<dbReference type="AlphaFoldDB" id="A0A9N9T5M7"/>
<evidence type="ECO:0000313" key="1">
    <source>
        <dbReference type="EMBL" id="CAG9839164.1"/>
    </source>
</evidence>
<protein>
    <submittedName>
        <fullName evidence="1">Uncharacterized protein</fullName>
    </submittedName>
</protein>
<dbReference type="OrthoDB" id="6777760at2759"/>
<dbReference type="PANTHER" id="PTHR10773:SF19">
    <property type="match status" value="1"/>
</dbReference>
<reference evidence="1" key="1">
    <citation type="submission" date="2022-01" db="EMBL/GenBank/DDBJ databases">
        <authorList>
            <person name="King R."/>
        </authorList>
    </citation>
    <scope>NUCLEOTIDE SEQUENCE</scope>
</reference>